<proteinExistence type="predicted"/>
<feature type="domain" description="Septin-type G" evidence="1">
    <location>
        <begin position="7"/>
        <end position="98"/>
    </location>
</feature>
<reference evidence="4" key="1">
    <citation type="submission" date="2017-02" db="UniProtKB">
        <authorList>
            <consortium name="WormBaseParasite"/>
        </authorList>
    </citation>
    <scope>IDENTIFICATION</scope>
</reference>
<dbReference type="Proteomes" id="UP000282613">
    <property type="component" value="Unassembled WGS sequence"/>
</dbReference>
<dbReference type="InterPro" id="IPR030379">
    <property type="entry name" value="G_SEPTIN_dom"/>
</dbReference>
<evidence type="ECO:0000313" key="2">
    <source>
        <dbReference type="EMBL" id="VDK33975.1"/>
    </source>
</evidence>
<accession>A0A0R3W459</accession>
<dbReference type="WBParaSite" id="TASK_0000477701-mRNA-1">
    <property type="protein sequence ID" value="TASK_0000477701-mRNA-1"/>
    <property type="gene ID" value="TASK_0000477701"/>
</dbReference>
<dbReference type="EMBL" id="UYRS01018370">
    <property type="protein sequence ID" value="VDK33975.1"/>
    <property type="molecule type" value="Genomic_DNA"/>
</dbReference>
<dbReference type="InterPro" id="IPR027417">
    <property type="entry name" value="P-loop_NTPase"/>
</dbReference>
<dbReference type="OrthoDB" id="416553at2759"/>
<reference evidence="2 3" key="2">
    <citation type="submission" date="2018-11" db="EMBL/GenBank/DDBJ databases">
        <authorList>
            <consortium name="Pathogen Informatics"/>
        </authorList>
    </citation>
    <scope>NUCLEOTIDE SEQUENCE [LARGE SCALE GENOMIC DNA]</scope>
</reference>
<evidence type="ECO:0000313" key="4">
    <source>
        <dbReference type="WBParaSite" id="TASK_0000477701-mRNA-1"/>
    </source>
</evidence>
<name>A0A0R3W459_TAEAS</name>
<sequence>MLSFSSSTQVNLIPIIAKADTMTVEECRLFKTAVQSQLLREDIHTYDFPLSAIPETYSVGSSTSDSRIAEVKRLRLRQPFAVCTSSHVITKEDGSKVDEEFRTTTLESLIEGSKKTSAEELKDMVFSGCHDCSFALATTVVQQGEKKGI</sequence>
<dbReference type="PANTHER" id="PTHR18884">
    <property type="entry name" value="SEPTIN"/>
    <property type="match status" value="1"/>
</dbReference>
<dbReference type="GO" id="GO:0005525">
    <property type="term" value="F:GTP binding"/>
    <property type="evidence" value="ECO:0007669"/>
    <property type="project" value="InterPro"/>
</dbReference>
<dbReference type="AlphaFoldDB" id="A0A0R3W459"/>
<dbReference type="Gene3D" id="3.40.50.300">
    <property type="entry name" value="P-loop containing nucleotide triphosphate hydrolases"/>
    <property type="match status" value="1"/>
</dbReference>
<evidence type="ECO:0000313" key="3">
    <source>
        <dbReference type="Proteomes" id="UP000282613"/>
    </source>
</evidence>
<keyword evidence="3" id="KW-1185">Reference proteome</keyword>
<protein>
    <submittedName>
        <fullName evidence="4">Septin-type G domain-containing protein</fullName>
    </submittedName>
</protein>
<dbReference type="Pfam" id="PF00735">
    <property type="entry name" value="Septin"/>
    <property type="match status" value="1"/>
</dbReference>
<organism evidence="4">
    <name type="scientific">Taenia asiatica</name>
    <name type="common">Asian tapeworm</name>
    <dbReference type="NCBI Taxonomy" id="60517"/>
    <lineage>
        <taxon>Eukaryota</taxon>
        <taxon>Metazoa</taxon>
        <taxon>Spiralia</taxon>
        <taxon>Lophotrochozoa</taxon>
        <taxon>Platyhelminthes</taxon>
        <taxon>Cestoda</taxon>
        <taxon>Eucestoda</taxon>
        <taxon>Cyclophyllidea</taxon>
        <taxon>Taeniidae</taxon>
        <taxon>Taenia</taxon>
    </lineage>
</organism>
<evidence type="ECO:0000259" key="1">
    <source>
        <dbReference type="Pfam" id="PF00735"/>
    </source>
</evidence>
<dbReference type="STRING" id="60517.A0A0R3W459"/>
<gene>
    <name evidence="2" type="ORF">TASK_LOCUS4778</name>
</gene>